<reference evidence="1 2" key="1">
    <citation type="submission" date="2016-06" db="EMBL/GenBank/DDBJ databases">
        <authorList>
            <person name="Kjaerup R.B."/>
            <person name="Dalgaard T.S."/>
            <person name="Juul-Madsen H.R."/>
        </authorList>
    </citation>
    <scope>NUCLEOTIDE SEQUENCE [LARGE SCALE GENOMIC DNA]</scope>
    <source>
        <strain evidence="1 2">DSM 43821</strain>
    </source>
</reference>
<sequence>MTFEPEARDGVGLVLRSLTGTRLADRRAYISRRRQMWDSVLTQLEASGMQALGSWRSGQFHFSWADGTSFSDVDAWTALDARHREATLLAAADERWTQSLRLSIHPYNYQQTLSLRAQKVLAVLNLAKVRPGGPELCRYHLHKGFLALSRSDPAETYADTAARLGQVGLHALATKLGLRMRENLTLDRAVVRLLTGEVRAFTGLRTSSWSQLRANLAEVGAQFLNDPRLSIGPEFRDYLRTKFLGGVQHDAR</sequence>
<dbReference type="Proteomes" id="UP000198228">
    <property type="component" value="Chromosome I"/>
</dbReference>
<proteinExistence type="predicted"/>
<gene>
    <name evidence="1" type="ORF">GA0074696_4155</name>
</gene>
<accession>A0A1C4Z8P1</accession>
<evidence type="ECO:0000313" key="2">
    <source>
        <dbReference type="Proteomes" id="UP000198228"/>
    </source>
</evidence>
<name>A0A1C4Z8P1_9ACTN</name>
<evidence type="ECO:0000313" key="1">
    <source>
        <dbReference type="EMBL" id="SCF29329.1"/>
    </source>
</evidence>
<protein>
    <submittedName>
        <fullName evidence="1">Uncharacterized protein</fullName>
    </submittedName>
</protein>
<dbReference type="AlphaFoldDB" id="A0A1C4Z8P1"/>
<organism evidence="1 2">
    <name type="scientific">Micromonospora purpureochromogenes</name>
    <dbReference type="NCBI Taxonomy" id="47872"/>
    <lineage>
        <taxon>Bacteria</taxon>
        <taxon>Bacillati</taxon>
        <taxon>Actinomycetota</taxon>
        <taxon>Actinomycetes</taxon>
        <taxon>Micromonosporales</taxon>
        <taxon>Micromonosporaceae</taxon>
        <taxon>Micromonospora</taxon>
    </lineage>
</organism>
<dbReference type="EMBL" id="LT607410">
    <property type="protein sequence ID" value="SCF29329.1"/>
    <property type="molecule type" value="Genomic_DNA"/>
</dbReference>